<gene>
    <name evidence="2" type="ORF">CDEST_07750</name>
</gene>
<keyword evidence="1" id="KW-0732">Signal</keyword>
<sequence length="124" mass="13273">MKFLFFSSALSVASGVFAAPNLEPASLVARANCPTRQDCFCHARYDVGVVPPAQRVTVANDVSGQDSGLSTTEWRGNSGPNTLETCMVTVDRVCGDCSAWKVLTQKCQYGLGEFYCINSLHGAT</sequence>
<name>A0AAX4IIG0_9PEZI</name>
<keyword evidence="3" id="KW-1185">Reference proteome</keyword>
<dbReference type="AlphaFoldDB" id="A0AAX4IIG0"/>
<proteinExistence type="predicted"/>
<dbReference type="KEGG" id="cdet:87944253"/>
<evidence type="ECO:0000313" key="3">
    <source>
        <dbReference type="Proteomes" id="UP001322277"/>
    </source>
</evidence>
<feature type="chain" id="PRO_5043612669" evidence="1">
    <location>
        <begin position="19"/>
        <end position="124"/>
    </location>
</feature>
<dbReference type="RefSeq" id="XP_062779960.1">
    <property type="nucleotide sequence ID" value="XM_062923909.1"/>
</dbReference>
<feature type="signal peptide" evidence="1">
    <location>
        <begin position="1"/>
        <end position="18"/>
    </location>
</feature>
<accession>A0AAX4IIG0</accession>
<evidence type="ECO:0000256" key="1">
    <source>
        <dbReference type="SAM" id="SignalP"/>
    </source>
</evidence>
<dbReference type="GeneID" id="87944253"/>
<reference evidence="3" key="1">
    <citation type="journal article" date="2023" name="bioRxiv">
        <title>Complete genome of the Medicago anthracnose fungus, Colletotrichum destructivum, reveals a mini-chromosome-like region within a core chromosome.</title>
        <authorList>
            <person name="Lapalu N."/>
            <person name="Simon A."/>
            <person name="Lu A."/>
            <person name="Plaumann P.-L."/>
            <person name="Amselem J."/>
            <person name="Pigne S."/>
            <person name="Auger A."/>
            <person name="Koch C."/>
            <person name="Dallery J.-F."/>
            <person name="O'Connell R.J."/>
        </authorList>
    </citation>
    <scope>NUCLEOTIDE SEQUENCE [LARGE SCALE GENOMIC DNA]</scope>
    <source>
        <strain evidence="3">CBS 520.97</strain>
    </source>
</reference>
<dbReference type="EMBL" id="CP137309">
    <property type="protein sequence ID" value="WQF82736.1"/>
    <property type="molecule type" value="Genomic_DNA"/>
</dbReference>
<evidence type="ECO:0000313" key="2">
    <source>
        <dbReference type="EMBL" id="WQF82736.1"/>
    </source>
</evidence>
<dbReference type="Proteomes" id="UP001322277">
    <property type="component" value="Chromosome 5"/>
</dbReference>
<organism evidence="2 3">
    <name type="scientific">Colletotrichum destructivum</name>
    <dbReference type="NCBI Taxonomy" id="34406"/>
    <lineage>
        <taxon>Eukaryota</taxon>
        <taxon>Fungi</taxon>
        <taxon>Dikarya</taxon>
        <taxon>Ascomycota</taxon>
        <taxon>Pezizomycotina</taxon>
        <taxon>Sordariomycetes</taxon>
        <taxon>Hypocreomycetidae</taxon>
        <taxon>Glomerellales</taxon>
        <taxon>Glomerellaceae</taxon>
        <taxon>Colletotrichum</taxon>
        <taxon>Colletotrichum destructivum species complex</taxon>
    </lineage>
</organism>
<protein>
    <submittedName>
        <fullName evidence="2">Uncharacterized protein</fullName>
    </submittedName>
</protein>